<feature type="transmembrane region" description="Helical" evidence="7">
    <location>
        <begin position="239"/>
        <end position="259"/>
    </location>
</feature>
<feature type="region of interest" description="Disordered" evidence="6">
    <location>
        <begin position="1"/>
        <end position="37"/>
    </location>
</feature>
<dbReference type="AlphaFoldDB" id="A0A327JW84"/>
<evidence type="ECO:0000256" key="3">
    <source>
        <dbReference type="ARBA" id="ARBA00022692"/>
    </source>
</evidence>
<feature type="transmembrane region" description="Helical" evidence="7">
    <location>
        <begin position="124"/>
        <end position="144"/>
    </location>
</feature>
<feature type="transmembrane region" description="Helical" evidence="7">
    <location>
        <begin position="180"/>
        <end position="199"/>
    </location>
</feature>
<keyword evidence="10" id="KW-1185">Reference proteome</keyword>
<dbReference type="Proteomes" id="UP000249299">
    <property type="component" value="Unassembled WGS sequence"/>
</dbReference>
<evidence type="ECO:0000313" key="9">
    <source>
        <dbReference type="EMBL" id="RAI29845.1"/>
    </source>
</evidence>
<evidence type="ECO:0000256" key="5">
    <source>
        <dbReference type="ARBA" id="ARBA00023136"/>
    </source>
</evidence>
<dbReference type="InterPro" id="IPR037185">
    <property type="entry name" value="EmrE-like"/>
</dbReference>
<proteinExistence type="predicted"/>
<dbReference type="EMBL" id="NPEV01000002">
    <property type="protein sequence ID" value="RAI29845.1"/>
    <property type="molecule type" value="Genomic_DNA"/>
</dbReference>
<evidence type="ECO:0000313" key="10">
    <source>
        <dbReference type="Proteomes" id="UP000249299"/>
    </source>
</evidence>
<comment type="subcellular location">
    <subcellularLocation>
        <location evidence="1">Cell membrane</location>
        <topology evidence="1">Multi-pass membrane protein</topology>
    </subcellularLocation>
</comment>
<keyword evidence="2" id="KW-1003">Cell membrane</keyword>
<feature type="compositionally biased region" description="Low complexity" evidence="6">
    <location>
        <begin position="16"/>
        <end position="34"/>
    </location>
</feature>
<evidence type="ECO:0000256" key="2">
    <source>
        <dbReference type="ARBA" id="ARBA00022475"/>
    </source>
</evidence>
<dbReference type="InterPro" id="IPR000620">
    <property type="entry name" value="EamA_dom"/>
</dbReference>
<dbReference type="OrthoDB" id="9806889at2"/>
<feature type="transmembrane region" description="Helical" evidence="7">
    <location>
        <begin position="92"/>
        <end position="112"/>
    </location>
</feature>
<reference evidence="9 10" key="1">
    <citation type="submission" date="2017-07" db="EMBL/GenBank/DDBJ databases">
        <title>Draft Genome Sequences of Select Purple Nonsulfur Bacteria.</title>
        <authorList>
            <person name="Lasarre B."/>
            <person name="Mckinlay J.B."/>
        </authorList>
    </citation>
    <scope>NUCLEOTIDE SEQUENCE [LARGE SCALE GENOMIC DNA]</scope>
    <source>
        <strain evidence="9 10">DSM 11290</strain>
    </source>
</reference>
<keyword evidence="4 7" id="KW-1133">Transmembrane helix</keyword>
<dbReference type="Pfam" id="PF00892">
    <property type="entry name" value="EamA"/>
    <property type="match status" value="2"/>
</dbReference>
<keyword evidence="5 7" id="KW-0472">Membrane</keyword>
<feature type="transmembrane region" description="Helical" evidence="7">
    <location>
        <begin position="54"/>
        <end position="80"/>
    </location>
</feature>
<name>A0A327JW84_9HYPH</name>
<dbReference type="GO" id="GO:0005886">
    <property type="term" value="C:plasma membrane"/>
    <property type="evidence" value="ECO:0007669"/>
    <property type="project" value="UniProtKB-SubCell"/>
</dbReference>
<feature type="domain" description="EamA" evidence="8">
    <location>
        <begin position="209"/>
        <end position="341"/>
    </location>
</feature>
<feature type="transmembrane region" description="Helical" evidence="7">
    <location>
        <begin position="326"/>
        <end position="342"/>
    </location>
</feature>
<evidence type="ECO:0000256" key="6">
    <source>
        <dbReference type="SAM" id="MobiDB-lite"/>
    </source>
</evidence>
<dbReference type="PANTHER" id="PTHR32322">
    <property type="entry name" value="INNER MEMBRANE TRANSPORTER"/>
    <property type="match status" value="1"/>
</dbReference>
<evidence type="ECO:0000256" key="4">
    <source>
        <dbReference type="ARBA" id="ARBA00022989"/>
    </source>
</evidence>
<evidence type="ECO:0000259" key="8">
    <source>
        <dbReference type="Pfam" id="PF00892"/>
    </source>
</evidence>
<accession>A0A327JW84</accession>
<comment type="caution">
    <text evidence="9">The sequence shown here is derived from an EMBL/GenBank/DDBJ whole genome shotgun (WGS) entry which is preliminary data.</text>
</comment>
<dbReference type="InterPro" id="IPR050638">
    <property type="entry name" value="AA-Vitamin_Transporters"/>
</dbReference>
<gene>
    <name evidence="9" type="ORF">CH339_02180</name>
</gene>
<evidence type="ECO:0000256" key="7">
    <source>
        <dbReference type="SAM" id="Phobius"/>
    </source>
</evidence>
<feature type="transmembrane region" description="Helical" evidence="7">
    <location>
        <begin position="211"/>
        <end position="227"/>
    </location>
</feature>
<feature type="transmembrane region" description="Helical" evidence="7">
    <location>
        <begin position="271"/>
        <end position="289"/>
    </location>
</feature>
<feature type="transmembrane region" description="Helical" evidence="7">
    <location>
        <begin position="150"/>
        <end position="171"/>
    </location>
</feature>
<keyword evidence="3 7" id="KW-0812">Transmembrane</keyword>
<evidence type="ECO:0000256" key="1">
    <source>
        <dbReference type="ARBA" id="ARBA00004651"/>
    </source>
</evidence>
<organism evidence="9 10">
    <name type="scientific">Rhodobium orientis</name>
    <dbReference type="NCBI Taxonomy" id="34017"/>
    <lineage>
        <taxon>Bacteria</taxon>
        <taxon>Pseudomonadati</taxon>
        <taxon>Pseudomonadota</taxon>
        <taxon>Alphaproteobacteria</taxon>
        <taxon>Hyphomicrobiales</taxon>
        <taxon>Rhodobiaceae</taxon>
        <taxon>Rhodobium</taxon>
    </lineage>
</organism>
<protein>
    <recommendedName>
        <fullName evidence="8">EamA domain-containing protein</fullName>
    </recommendedName>
</protein>
<dbReference type="PANTHER" id="PTHR32322:SF18">
    <property type="entry name" value="S-ADENOSYLMETHIONINE_S-ADENOSYLHOMOCYSTEINE TRANSPORTER"/>
    <property type="match status" value="1"/>
</dbReference>
<feature type="transmembrane region" description="Helical" evidence="7">
    <location>
        <begin position="301"/>
        <end position="320"/>
    </location>
</feature>
<dbReference type="SUPFAM" id="SSF103481">
    <property type="entry name" value="Multidrug resistance efflux transporter EmrE"/>
    <property type="match status" value="2"/>
</dbReference>
<feature type="domain" description="EamA" evidence="8">
    <location>
        <begin position="60"/>
        <end position="194"/>
    </location>
</feature>
<sequence length="355" mass="38627">MPGSTRSARRPGCAASRRWPTSGSGSRSSASRPADMTVQSENIRLPGRMWGRRLWSVAPLLLALANLFWAGNFIIGRAVADMPGGLDPWGLAYWRWLVAFVLIFPFCVRQALRELPVILANLPMLCLFGLLSVTLYNTLIYLGLEQTTALNALLLQSTMPLAIMAMGYLLFRDTISSRQGIGLASSLAGVLVILTHGSLDRLSSVDLGSGSLYVLVAVLGNACYFALLRKRPRLSAMSFLFVIFGLGLVFLTPCYFLWSRPMARPVAAGDVALILYLAVCASILALLFFNRGVELIGANRASPYLHLMPVIGSVLSIVILGEQIRAYHLVGIAMVGFGLWLSRPRRPRATAQSSP</sequence>